<sequence length="821" mass="90914">MNRRPIKWIGGVLAAVMATSGAAAPATAAEPDRLTRSTEEDLDQKRYVTAGDRAYVIGSADGGFPAMGWHIRGEMGGVWTHPIKLLDGYWFSLNGEWLSGAKKFTTGTGTTRMDYPQVDGLEVERLQFAPTDEPVVVTGLTIHNPGEEARSVRLGMDLRSELMAAYPWESSQPENAKEANGPDQGSYDEKRGIVTFREPGTDWVAKVGFSSRPSSHSLGDSYWGPVNDEERKRHTQFGNGNGARLGWEWEIPAGAEKTLWFAVAGSNVSETQADRALKAALQHPRLLLSKKVKTYSQLLDRTEVDLPHPQLEAAFDWGKLNLADLRITTRDVRVRDVKQGTADPESGKRFRELTGIGAGFPDYPWFFGTDGAYTAYALIASGQWETVVEHLRTIRDVSRAVNGKSGKVIHEMTTDGAVYFGTNEQEGNTNETAQFATAVELVWRWTGDDGFRDEMYPFIKDGMKTITSRLDRDDDQWPEGLGMVERPGMGSEKLDVTAYTWQALQALKRMADSKGDRDTARWAETKADKMAVNLVSTWWMKSESLFADSLCNEGDGQDANGDNVCIEGKKQLQQRHWINAVPMETGMASLAQAIPALNRLESDTFTGTTGLYHTGKGGGPDGKGELKVWSLPNSVMAHAEANYGRLGDDQALKYMEQIASELDVEMPGALTEVAPSPEYDPFTDFRDRFMFMQAWSAYGVQWPVVHHFLGVRPDAPQRQMAVLPDIPESWPGLSVRNLRVGDGRMAITTKKNDERFTTRVEQAPPGWKLILSHVLPQGAEVQAVTLDGKQVDYDVKNTKRGQEVTVQTSTGSQHTLVIHTE</sequence>
<gene>
    <name evidence="3" type="ORF">SAMN04488112_11212</name>
</gene>
<evidence type="ECO:0000256" key="2">
    <source>
        <dbReference type="SAM" id="SignalP"/>
    </source>
</evidence>
<dbReference type="Gene3D" id="2.60.420.10">
    <property type="entry name" value="Maltose phosphorylase, domain 3"/>
    <property type="match status" value="1"/>
</dbReference>
<evidence type="ECO:0000313" key="4">
    <source>
        <dbReference type="Proteomes" id="UP000199387"/>
    </source>
</evidence>
<feature type="signal peptide" evidence="2">
    <location>
        <begin position="1"/>
        <end position="28"/>
    </location>
</feature>
<keyword evidence="4" id="KW-1185">Reference proteome</keyword>
<dbReference type="RefSeq" id="WP_091570361.1">
    <property type="nucleotide sequence ID" value="NZ_FMZA01000012.1"/>
</dbReference>
<dbReference type="SUPFAM" id="SSF48208">
    <property type="entry name" value="Six-hairpin glycosidases"/>
    <property type="match status" value="1"/>
</dbReference>
<dbReference type="EMBL" id="FMZA01000012">
    <property type="protein sequence ID" value="SDC63198.1"/>
    <property type="molecule type" value="Genomic_DNA"/>
</dbReference>
<dbReference type="Gene3D" id="1.50.10.10">
    <property type="match status" value="1"/>
</dbReference>
<dbReference type="OrthoDB" id="49490at2"/>
<name>A0A1G6N5Q7_9BACL</name>
<dbReference type="InterPro" id="IPR012341">
    <property type="entry name" value="6hp_glycosidase-like_sf"/>
</dbReference>
<feature type="region of interest" description="Disordered" evidence="1">
    <location>
        <begin position="167"/>
        <end position="188"/>
    </location>
</feature>
<evidence type="ECO:0000313" key="3">
    <source>
        <dbReference type="EMBL" id="SDC63198.1"/>
    </source>
</evidence>
<dbReference type="Proteomes" id="UP000199387">
    <property type="component" value="Unassembled WGS sequence"/>
</dbReference>
<evidence type="ECO:0008006" key="5">
    <source>
        <dbReference type="Google" id="ProtNLM"/>
    </source>
</evidence>
<protein>
    <recommendedName>
        <fullName evidence="5">Glycogen debranching protein</fullName>
    </recommendedName>
</protein>
<dbReference type="GO" id="GO:0005975">
    <property type="term" value="P:carbohydrate metabolic process"/>
    <property type="evidence" value="ECO:0007669"/>
    <property type="project" value="InterPro"/>
</dbReference>
<accession>A0A1G6N5Q7</accession>
<organism evidence="3 4">
    <name type="scientific">Melghirimyces thermohalophilus</name>
    <dbReference type="NCBI Taxonomy" id="1236220"/>
    <lineage>
        <taxon>Bacteria</taxon>
        <taxon>Bacillati</taxon>
        <taxon>Bacillota</taxon>
        <taxon>Bacilli</taxon>
        <taxon>Bacillales</taxon>
        <taxon>Thermoactinomycetaceae</taxon>
        <taxon>Melghirimyces</taxon>
    </lineage>
</organism>
<evidence type="ECO:0000256" key="1">
    <source>
        <dbReference type="SAM" id="MobiDB-lite"/>
    </source>
</evidence>
<dbReference type="STRING" id="1236220.SAMN04488112_11212"/>
<keyword evidence="2" id="KW-0732">Signal</keyword>
<feature type="chain" id="PRO_5011568562" description="Glycogen debranching protein" evidence="2">
    <location>
        <begin position="29"/>
        <end position="821"/>
    </location>
</feature>
<dbReference type="InterPro" id="IPR008928">
    <property type="entry name" value="6-hairpin_glycosidase_sf"/>
</dbReference>
<reference evidence="3 4" key="1">
    <citation type="submission" date="2016-10" db="EMBL/GenBank/DDBJ databases">
        <authorList>
            <person name="de Groot N.N."/>
        </authorList>
    </citation>
    <scope>NUCLEOTIDE SEQUENCE [LARGE SCALE GENOMIC DNA]</scope>
    <source>
        <strain evidence="3 4">DSM 45514</strain>
    </source>
</reference>
<proteinExistence type="predicted"/>
<dbReference type="AlphaFoldDB" id="A0A1G6N5Q7"/>